<accession>A0A1Z2XMP2</accession>
<gene>
    <name evidence="5" type="primary">csaB</name>
    <name evidence="4" type="ORF">ADH66_02920</name>
    <name evidence="5" type="ORF">I5Q82_12970</name>
</gene>
<dbReference type="Gene3D" id="3.40.50.2000">
    <property type="entry name" value="Glycogen Phosphorylase B"/>
    <property type="match status" value="2"/>
</dbReference>
<dbReference type="RefSeq" id="WP_066535893.1">
    <property type="nucleotide sequence ID" value="NZ_CP021422.1"/>
</dbReference>
<proteinExistence type="predicted"/>
<protein>
    <submittedName>
        <fullName evidence="5">Polysaccharide pyruvyl transferase CsaB</fullName>
    </submittedName>
</protein>
<dbReference type="InterPro" id="IPR001296">
    <property type="entry name" value="Glyco_trans_1"/>
</dbReference>
<evidence type="ECO:0000259" key="3">
    <source>
        <dbReference type="Pfam" id="PF13439"/>
    </source>
</evidence>
<feature type="domain" description="Glycosyl transferase family 1" evidence="1">
    <location>
        <begin position="197"/>
        <end position="342"/>
    </location>
</feature>
<dbReference type="AlphaFoldDB" id="A0A1Z2XMP2"/>
<dbReference type="Pfam" id="PF13439">
    <property type="entry name" value="Glyco_transf_4"/>
    <property type="match status" value="1"/>
</dbReference>
<evidence type="ECO:0000259" key="1">
    <source>
        <dbReference type="Pfam" id="PF00534"/>
    </source>
</evidence>
<feature type="domain" description="Polysaccharide pyruvyl transferase" evidence="2">
    <location>
        <begin position="400"/>
        <end position="683"/>
    </location>
</feature>
<dbReference type="Proteomes" id="UP000596035">
    <property type="component" value="Chromosome"/>
</dbReference>
<dbReference type="EMBL" id="CP065321">
    <property type="protein sequence ID" value="QQR28991.1"/>
    <property type="molecule type" value="Genomic_DNA"/>
</dbReference>
<reference evidence="5 7" key="3">
    <citation type="submission" date="2020-11" db="EMBL/GenBank/DDBJ databases">
        <title>Closed and high quality bacterial genomes of the OMM12 community.</title>
        <authorList>
            <person name="Marbouty M."/>
            <person name="Lamy-Besnier Q."/>
            <person name="Debarbieux L."/>
            <person name="Koszul R."/>
        </authorList>
    </citation>
    <scope>NUCLEOTIDE SEQUENCE [LARGE SCALE GENOMIC DNA]</scope>
    <source>
        <strain evidence="5 7">KB18</strain>
    </source>
</reference>
<evidence type="ECO:0000313" key="5">
    <source>
        <dbReference type="EMBL" id="QQR28991.1"/>
    </source>
</evidence>
<organism evidence="5 7">
    <name type="scientific">Acutalibacter muris</name>
    <dbReference type="NCBI Taxonomy" id="1796620"/>
    <lineage>
        <taxon>Bacteria</taxon>
        <taxon>Bacillati</taxon>
        <taxon>Bacillota</taxon>
        <taxon>Clostridia</taxon>
        <taxon>Eubacteriales</taxon>
        <taxon>Acutalibacteraceae</taxon>
        <taxon>Acutalibacter</taxon>
    </lineage>
</organism>
<dbReference type="PANTHER" id="PTHR36836">
    <property type="entry name" value="COLANIC ACID BIOSYNTHESIS PROTEIN WCAK"/>
    <property type="match status" value="1"/>
</dbReference>
<dbReference type="PANTHER" id="PTHR36836:SF1">
    <property type="entry name" value="COLANIC ACID BIOSYNTHESIS PROTEIN WCAK"/>
    <property type="match status" value="1"/>
</dbReference>
<dbReference type="EMBL" id="CP021422">
    <property type="protein sequence ID" value="ASB39697.1"/>
    <property type="molecule type" value="Genomic_DNA"/>
</dbReference>
<dbReference type="KEGG" id="amur:ADH66_02920"/>
<dbReference type="InterPro" id="IPR019896">
    <property type="entry name" value="Polysacch_pyruvyl_Trfase_CsaB"/>
</dbReference>
<dbReference type="InterPro" id="IPR028098">
    <property type="entry name" value="Glyco_trans_4-like_N"/>
</dbReference>
<dbReference type="Pfam" id="PF04230">
    <property type="entry name" value="PS_pyruv_trans"/>
    <property type="match status" value="1"/>
</dbReference>
<evidence type="ECO:0000313" key="7">
    <source>
        <dbReference type="Proteomes" id="UP000596035"/>
    </source>
</evidence>
<keyword evidence="5" id="KW-0808">Transferase</keyword>
<dbReference type="Proteomes" id="UP000196710">
    <property type="component" value="Chromosome"/>
</dbReference>
<reference evidence="4" key="1">
    <citation type="journal article" date="2017" name="Genome Announc.">
        <title>High-Quality Whole-Genome Sequences of the Oligo-Mouse-Microbiota Bacterial Community.</title>
        <authorList>
            <person name="Garzetti D."/>
            <person name="Brugiroux S."/>
            <person name="Bunk B."/>
            <person name="Pukall R."/>
            <person name="McCoy K.D."/>
            <person name="Macpherson A.J."/>
            <person name="Stecher B."/>
        </authorList>
    </citation>
    <scope>NUCLEOTIDE SEQUENCE</scope>
    <source>
        <strain evidence="4">KB18</strain>
    </source>
</reference>
<dbReference type="SUPFAM" id="SSF53756">
    <property type="entry name" value="UDP-Glycosyltransferase/glycogen phosphorylase"/>
    <property type="match status" value="1"/>
</dbReference>
<evidence type="ECO:0000313" key="4">
    <source>
        <dbReference type="EMBL" id="ASB39697.1"/>
    </source>
</evidence>
<sequence>MRVIHLIGGGDTGGAKTHVLHLLRELNRSIDAQLFCFMRGEFSDDARKMGIPIHVIESGNPFIGLRELKKLLSGRQVDIIHCHGARGNLMGNLLKHFIKAPVVTTVHSDYRLDYLGRPVARLSYGTTNLVVLRRLNYYIGVSDPMRELLIKRGFPTDRIYTIYNGIDFTTPLKLRPKEEFLKELGVPYEPGDVLGGIVARLDPVKDHPTLLRAMKIACGQCPNLKLICAGDGNTMEKLREMARSLGLENRVFFVGWVTDIPSFYNAIDINLLTSLSETFPYAITDGTRSHLPTISSRVGGVPVLIDHGENGFLFTPGDEKELARYLTAFAQDPELRKTMGDRLYEKASKKLSLESMVVCQLEIYESILAREARKGRIQSRETRRERRDGVVVCGAYGHGNAGDDAILKSILHSVRELDEYVPITVLAKNTLSIKERYRVNAVYTFNIPKILWHMRKARLYINGGGTLIQNATSHRSLWYYLFTLWAAKRCGCRVAMYGCGIGPVRGGRNIKLASWVLNSSVDSITLREPDSMQELRRYGVDRPRISLGSDPALVLEPAPLSQADKILLDRGLDPEGRYICFLLRTWWGFYEKAPVLAAAAEYAREKLGLTPVFLSINSLQDGAAAKAVMDKMEGPGVLLDGIGSPELLISLLGRMSVVVSMRLHGLIFSSLSGAPLVGVSYDPKIGSFLRYLDYGQWTDLSAVTESWLVAALEEAYRQLPRRQELMEKTKRLIEVEKVNLQAVKELLL</sequence>
<dbReference type="InterPro" id="IPR007345">
    <property type="entry name" value="Polysacch_pyruvyl_Trfase"/>
</dbReference>
<keyword evidence="6" id="KW-1185">Reference proteome</keyword>
<evidence type="ECO:0000259" key="2">
    <source>
        <dbReference type="Pfam" id="PF04230"/>
    </source>
</evidence>
<dbReference type="NCBIfam" id="TIGR03609">
    <property type="entry name" value="S_layer_CsaB"/>
    <property type="match status" value="1"/>
</dbReference>
<reference evidence="6" key="2">
    <citation type="submission" date="2017-05" db="EMBL/GenBank/DDBJ databases">
        <title>Improved OligoMM genomes.</title>
        <authorList>
            <person name="Garzetti D."/>
        </authorList>
    </citation>
    <scope>NUCLEOTIDE SEQUENCE [LARGE SCALE GENOMIC DNA]</scope>
    <source>
        <strain evidence="6">KB18</strain>
    </source>
</reference>
<feature type="domain" description="Glycosyltransferase subfamily 4-like N-terminal" evidence="3">
    <location>
        <begin position="13"/>
        <end position="167"/>
    </location>
</feature>
<evidence type="ECO:0000313" key="6">
    <source>
        <dbReference type="Proteomes" id="UP000196710"/>
    </source>
</evidence>
<name>A0A1Z2XMP2_9FIRM</name>
<dbReference type="GO" id="GO:0016757">
    <property type="term" value="F:glycosyltransferase activity"/>
    <property type="evidence" value="ECO:0007669"/>
    <property type="project" value="InterPro"/>
</dbReference>
<dbReference type="Pfam" id="PF00534">
    <property type="entry name" value="Glycos_transf_1"/>
    <property type="match status" value="1"/>
</dbReference>